<dbReference type="FunFam" id="1.20.1250.20:FF:000082">
    <property type="entry name" value="MFS multidrug transporter, putative"/>
    <property type="match status" value="1"/>
</dbReference>
<feature type="transmembrane region" description="Helical" evidence="6">
    <location>
        <begin position="189"/>
        <end position="209"/>
    </location>
</feature>
<feature type="transmembrane region" description="Helical" evidence="6">
    <location>
        <begin position="301"/>
        <end position="320"/>
    </location>
</feature>
<dbReference type="AlphaFoldDB" id="A0A9W9GEV5"/>
<keyword evidence="5 6" id="KW-0472">Membrane</keyword>
<dbReference type="OrthoDB" id="3561359at2759"/>
<dbReference type="PROSITE" id="PS00216">
    <property type="entry name" value="SUGAR_TRANSPORT_1"/>
    <property type="match status" value="1"/>
</dbReference>
<dbReference type="InterPro" id="IPR020846">
    <property type="entry name" value="MFS_dom"/>
</dbReference>
<dbReference type="GO" id="GO:0022857">
    <property type="term" value="F:transmembrane transporter activity"/>
    <property type="evidence" value="ECO:0007669"/>
    <property type="project" value="InterPro"/>
</dbReference>
<feature type="domain" description="Major facilitator superfamily (MFS) profile" evidence="7">
    <location>
        <begin position="35"/>
        <end position="473"/>
    </location>
</feature>
<dbReference type="InterPro" id="IPR036259">
    <property type="entry name" value="MFS_trans_sf"/>
</dbReference>
<dbReference type="PROSITE" id="PS50850">
    <property type="entry name" value="MFS"/>
    <property type="match status" value="1"/>
</dbReference>
<reference evidence="8" key="2">
    <citation type="journal article" date="2023" name="IMA Fungus">
        <title>Comparative genomic study of the Penicillium genus elucidates a diverse pangenome and 15 lateral gene transfer events.</title>
        <authorList>
            <person name="Petersen C."/>
            <person name="Sorensen T."/>
            <person name="Nielsen M.R."/>
            <person name="Sondergaard T.E."/>
            <person name="Sorensen J.L."/>
            <person name="Fitzpatrick D.A."/>
            <person name="Frisvad J.C."/>
            <person name="Nielsen K.L."/>
        </authorList>
    </citation>
    <scope>NUCLEOTIDE SEQUENCE</scope>
    <source>
        <strain evidence="8">IBT 30069</strain>
    </source>
</reference>
<keyword evidence="3 6" id="KW-0812">Transmembrane</keyword>
<sequence length="478" mass="53479">MPEGSDTEASVMTVAWDENDSMHPYSLSLGRKWLAVITVSLGSACVTCTSSIFSTTYTQIRSEFNCSKEVATLGLSFFIWGMGIGPLILGPLSEIYGRRIIYLWSLVFFLIWLIPCAVAKNIQTLLISRFFDGFAGSPFLSVAGGTVGDMFPRLHLALPMMIYTTSPFIGPELGPLLGGFINQYTNWRWTFYALICWAAAMLLLVYFLVPETYEPVLLKRKTERVRQQMQNQDSLASEKESTQPADLRTVILRSISRPVMLLALEPMLLCLCIYSALLLGILYLFFGAFQIVFETVYGFELWQVGLSFLGLLVGMVLAVLSDPYWKSNYSRLERNHQLAHGDSKFLPEWRLPPAIAGALLVTIGLFTFAWTSYSSIHWIVPIIGSASFGAGTVLVYSGVFTFLVDAYPKYSASALAANSFTRSTFGGIFPLFGDQMYQRLGIQWASCLLAFLTLAMLPFPYIFYKYGAQIRKRSRFAS</sequence>
<comment type="similarity">
    <text evidence="2">Belongs to the major facilitator superfamily.</text>
</comment>
<dbReference type="PANTHER" id="PTHR23502">
    <property type="entry name" value="MAJOR FACILITATOR SUPERFAMILY"/>
    <property type="match status" value="1"/>
</dbReference>
<evidence type="ECO:0000256" key="4">
    <source>
        <dbReference type="ARBA" id="ARBA00022989"/>
    </source>
</evidence>
<comment type="subcellular location">
    <subcellularLocation>
        <location evidence="1">Cell membrane</location>
        <topology evidence="1">Multi-pass membrane protein</topology>
    </subcellularLocation>
</comment>
<feature type="transmembrane region" description="Helical" evidence="6">
    <location>
        <begin position="351"/>
        <end position="371"/>
    </location>
</feature>
<keyword evidence="9" id="KW-1185">Reference proteome</keyword>
<evidence type="ECO:0000256" key="5">
    <source>
        <dbReference type="ARBA" id="ARBA00023136"/>
    </source>
</evidence>
<evidence type="ECO:0000256" key="3">
    <source>
        <dbReference type="ARBA" id="ARBA00022692"/>
    </source>
</evidence>
<feature type="transmembrane region" description="Helical" evidence="6">
    <location>
        <begin position="378"/>
        <end position="403"/>
    </location>
</feature>
<dbReference type="InterPro" id="IPR011701">
    <property type="entry name" value="MFS"/>
</dbReference>
<dbReference type="CDD" id="cd17323">
    <property type="entry name" value="MFS_Tpo1_MDR_like"/>
    <property type="match status" value="1"/>
</dbReference>
<accession>A0A9W9GEV5</accession>
<evidence type="ECO:0000256" key="1">
    <source>
        <dbReference type="ARBA" id="ARBA00004651"/>
    </source>
</evidence>
<dbReference type="Gene3D" id="1.20.1250.20">
    <property type="entry name" value="MFS general substrate transporter like domains"/>
    <property type="match status" value="1"/>
</dbReference>
<feature type="transmembrane region" description="Helical" evidence="6">
    <location>
        <begin position="101"/>
        <end position="119"/>
    </location>
</feature>
<dbReference type="EMBL" id="JAPQKH010000001">
    <property type="protein sequence ID" value="KAJ5116798.1"/>
    <property type="molecule type" value="Genomic_DNA"/>
</dbReference>
<evidence type="ECO:0000256" key="2">
    <source>
        <dbReference type="ARBA" id="ARBA00008335"/>
    </source>
</evidence>
<feature type="transmembrane region" description="Helical" evidence="6">
    <location>
        <begin position="70"/>
        <end position="89"/>
    </location>
</feature>
<dbReference type="Pfam" id="PF07690">
    <property type="entry name" value="MFS_1"/>
    <property type="match status" value="1"/>
</dbReference>
<gene>
    <name evidence="8" type="ORF">N7456_001146</name>
</gene>
<dbReference type="SUPFAM" id="SSF103473">
    <property type="entry name" value="MFS general substrate transporter"/>
    <property type="match status" value="1"/>
</dbReference>
<reference evidence="8" key="1">
    <citation type="submission" date="2022-11" db="EMBL/GenBank/DDBJ databases">
        <authorList>
            <person name="Petersen C."/>
        </authorList>
    </citation>
    <scope>NUCLEOTIDE SEQUENCE</scope>
    <source>
        <strain evidence="8">IBT 30069</strain>
    </source>
</reference>
<dbReference type="GO" id="GO:0005886">
    <property type="term" value="C:plasma membrane"/>
    <property type="evidence" value="ECO:0007669"/>
    <property type="project" value="UniProtKB-SubCell"/>
</dbReference>
<organism evidence="8 9">
    <name type="scientific">Penicillium angulare</name>
    <dbReference type="NCBI Taxonomy" id="116970"/>
    <lineage>
        <taxon>Eukaryota</taxon>
        <taxon>Fungi</taxon>
        <taxon>Dikarya</taxon>
        <taxon>Ascomycota</taxon>
        <taxon>Pezizomycotina</taxon>
        <taxon>Eurotiomycetes</taxon>
        <taxon>Eurotiomycetidae</taxon>
        <taxon>Eurotiales</taxon>
        <taxon>Aspergillaceae</taxon>
        <taxon>Penicillium</taxon>
    </lineage>
</organism>
<feature type="transmembrane region" description="Helical" evidence="6">
    <location>
        <begin position="442"/>
        <end position="464"/>
    </location>
</feature>
<evidence type="ECO:0000313" key="8">
    <source>
        <dbReference type="EMBL" id="KAJ5116798.1"/>
    </source>
</evidence>
<keyword evidence="4 6" id="KW-1133">Transmembrane helix</keyword>
<dbReference type="GO" id="GO:0140115">
    <property type="term" value="P:export across plasma membrane"/>
    <property type="evidence" value="ECO:0007669"/>
    <property type="project" value="UniProtKB-ARBA"/>
</dbReference>
<dbReference type="InterPro" id="IPR005829">
    <property type="entry name" value="Sugar_transporter_CS"/>
</dbReference>
<dbReference type="Proteomes" id="UP001149165">
    <property type="component" value="Unassembled WGS sequence"/>
</dbReference>
<proteinExistence type="inferred from homology"/>
<protein>
    <recommendedName>
        <fullName evidence="7">Major facilitator superfamily (MFS) profile domain-containing protein</fullName>
    </recommendedName>
</protein>
<evidence type="ECO:0000256" key="6">
    <source>
        <dbReference type="SAM" id="Phobius"/>
    </source>
</evidence>
<feature type="transmembrane region" description="Helical" evidence="6">
    <location>
        <begin position="33"/>
        <end position="58"/>
    </location>
</feature>
<dbReference type="GO" id="GO:0042908">
    <property type="term" value="P:xenobiotic transport"/>
    <property type="evidence" value="ECO:0007669"/>
    <property type="project" value="UniProtKB-ARBA"/>
</dbReference>
<comment type="caution">
    <text evidence="8">The sequence shown here is derived from an EMBL/GenBank/DDBJ whole genome shotgun (WGS) entry which is preliminary data.</text>
</comment>
<evidence type="ECO:0000313" key="9">
    <source>
        <dbReference type="Proteomes" id="UP001149165"/>
    </source>
</evidence>
<name>A0A9W9GEV5_9EURO</name>
<feature type="transmembrane region" description="Helical" evidence="6">
    <location>
        <begin position="266"/>
        <end position="289"/>
    </location>
</feature>
<evidence type="ECO:0000259" key="7">
    <source>
        <dbReference type="PROSITE" id="PS50850"/>
    </source>
</evidence>
<dbReference type="PANTHER" id="PTHR23502:SF7">
    <property type="entry name" value="DRUG_PROTON ANTIPORTER YHK8-RELATED"/>
    <property type="match status" value="1"/>
</dbReference>